<gene>
    <name evidence="5" type="ORF">GCM10007094_31630</name>
</gene>
<evidence type="ECO:0000313" key="6">
    <source>
        <dbReference type="Proteomes" id="UP000637980"/>
    </source>
</evidence>
<name>A0ABQ3EL46_9HYPH</name>
<evidence type="ECO:0000313" key="5">
    <source>
        <dbReference type="EMBL" id="GHB40021.1"/>
    </source>
</evidence>
<dbReference type="Gene3D" id="1.10.490.10">
    <property type="entry name" value="Globins"/>
    <property type="match status" value="1"/>
</dbReference>
<dbReference type="Pfam" id="PF01152">
    <property type="entry name" value="Bac_globin"/>
    <property type="match status" value="1"/>
</dbReference>
<keyword evidence="6" id="KW-1185">Reference proteome</keyword>
<dbReference type="Proteomes" id="UP000637980">
    <property type="component" value="Unassembled WGS sequence"/>
</dbReference>
<evidence type="ECO:0000256" key="3">
    <source>
        <dbReference type="ARBA" id="ARBA00022723"/>
    </source>
</evidence>
<dbReference type="RefSeq" id="WP_189437773.1">
    <property type="nucleotide sequence ID" value="NZ_BMXE01000006.1"/>
</dbReference>
<reference evidence="6" key="1">
    <citation type="journal article" date="2019" name="Int. J. Syst. Evol. Microbiol.">
        <title>The Global Catalogue of Microorganisms (GCM) 10K type strain sequencing project: providing services to taxonomists for standard genome sequencing and annotation.</title>
        <authorList>
            <consortium name="The Broad Institute Genomics Platform"/>
            <consortium name="The Broad Institute Genome Sequencing Center for Infectious Disease"/>
            <person name="Wu L."/>
            <person name="Ma J."/>
        </authorList>
    </citation>
    <scope>NUCLEOTIDE SEQUENCE [LARGE SCALE GENOMIC DNA]</scope>
    <source>
        <strain evidence="6">KCTC 12861</strain>
    </source>
</reference>
<organism evidence="5 6">
    <name type="scientific">Pseudovibrio japonicus</name>
    <dbReference type="NCBI Taxonomy" id="366534"/>
    <lineage>
        <taxon>Bacteria</taxon>
        <taxon>Pseudomonadati</taxon>
        <taxon>Pseudomonadota</taxon>
        <taxon>Alphaproteobacteria</taxon>
        <taxon>Hyphomicrobiales</taxon>
        <taxon>Stappiaceae</taxon>
        <taxon>Pseudovibrio</taxon>
    </lineage>
</organism>
<dbReference type="InterPro" id="IPR009050">
    <property type="entry name" value="Globin-like_sf"/>
</dbReference>
<sequence>METGQLQIIDGKAVKAKSAQASPEAIKRRLKQQSAVLEMGITPEVLEEIVEEFYARVKAHPVLRPLFDEPIDDRWPEHLEKMKSFWLSIALNAGTYSGKPVPAHQVLKTVEPWHFDIWLDLFQRTVQDITQSEAATEFLTGRAARIGKTLKTAMFRGEGA</sequence>
<evidence type="ECO:0000256" key="1">
    <source>
        <dbReference type="ARBA" id="ARBA00022448"/>
    </source>
</evidence>
<proteinExistence type="predicted"/>
<dbReference type="CDD" id="cd08916">
    <property type="entry name" value="TrHb3_P"/>
    <property type="match status" value="1"/>
</dbReference>
<protein>
    <submittedName>
        <fullName evidence="5">Globin</fullName>
    </submittedName>
</protein>
<dbReference type="InterPro" id="IPR012292">
    <property type="entry name" value="Globin/Proto"/>
</dbReference>
<keyword evidence="1" id="KW-0813">Transport</keyword>
<keyword evidence="4" id="KW-0408">Iron</keyword>
<evidence type="ECO:0000256" key="4">
    <source>
        <dbReference type="ARBA" id="ARBA00023004"/>
    </source>
</evidence>
<evidence type="ECO:0000256" key="2">
    <source>
        <dbReference type="ARBA" id="ARBA00022617"/>
    </source>
</evidence>
<dbReference type="InterPro" id="IPR001486">
    <property type="entry name" value="Hemoglobin_trunc"/>
</dbReference>
<comment type="caution">
    <text evidence="5">The sequence shown here is derived from an EMBL/GenBank/DDBJ whole genome shotgun (WGS) entry which is preliminary data.</text>
</comment>
<dbReference type="EMBL" id="BMXE01000006">
    <property type="protein sequence ID" value="GHB40021.1"/>
    <property type="molecule type" value="Genomic_DNA"/>
</dbReference>
<accession>A0ABQ3EL46</accession>
<keyword evidence="2" id="KW-0349">Heme</keyword>
<dbReference type="SUPFAM" id="SSF46458">
    <property type="entry name" value="Globin-like"/>
    <property type="match status" value="1"/>
</dbReference>
<keyword evidence="3" id="KW-0479">Metal-binding</keyword>